<evidence type="ECO:0000256" key="1">
    <source>
        <dbReference type="SAM" id="MobiDB-lite"/>
    </source>
</evidence>
<dbReference type="PRINTS" id="PR01782">
    <property type="entry name" value="MCEVIRFACTOR"/>
</dbReference>
<dbReference type="EMBL" id="JACKSJ010000051">
    <property type="protein sequence ID" value="MCV7169592.1"/>
    <property type="molecule type" value="Genomic_DNA"/>
</dbReference>
<evidence type="ECO:0000256" key="2">
    <source>
        <dbReference type="SAM" id="Phobius"/>
    </source>
</evidence>
<dbReference type="Pfam" id="PF02470">
    <property type="entry name" value="MlaD"/>
    <property type="match status" value="1"/>
</dbReference>
<keyword evidence="2" id="KW-0812">Transmembrane</keyword>
<reference evidence="5" key="2">
    <citation type="journal article" date="2022" name="BMC Genomics">
        <title>Comparative genome analysis of mycobacteria focusing on tRNA and non-coding RNA.</title>
        <authorList>
            <person name="Behra P.R.K."/>
            <person name="Pettersson B.M.F."/>
            <person name="Ramesh M."/>
            <person name="Das S."/>
            <person name="Dasgupta S."/>
            <person name="Kirsebom L.A."/>
        </authorList>
    </citation>
    <scope>NUCLEOTIDE SEQUENCE</scope>
    <source>
        <strain evidence="5">DSM 44615</strain>
    </source>
</reference>
<dbReference type="NCBIfam" id="TIGR00996">
    <property type="entry name" value="Mtu_fam_mce"/>
    <property type="match status" value="1"/>
</dbReference>
<organism evidence="5 6">
    <name type="scientific">[Mycobacterium] manitobense</name>
    <dbReference type="NCBI Taxonomy" id="190147"/>
    <lineage>
        <taxon>Bacteria</taxon>
        <taxon>Bacillati</taxon>
        <taxon>Actinomycetota</taxon>
        <taxon>Actinomycetes</taxon>
        <taxon>Mycobacteriales</taxon>
        <taxon>Mycobacteriaceae</taxon>
        <taxon>Mycolicibacterium</taxon>
    </lineage>
</organism>
<name>A0A9X3BVS7_9MYCO</name>
<feature type="transmembrane region" description="Helical" evidence="2">
    <location>
        <begin position="12"/>
        <end position="30"/>
    </location>
</feature>
<feature type="compositionally biased region" description="Pro residues" evidence="1">
    <location>
        <begin position="385"/>
        <end position="404"/>
    </location>
</feature>
<accession>A0A9X3BVS7</accession>
<evidence type="ECO:0000313" key="6">
    <source>
        <dbReference type="Proteomes" id="UP001140293"/>
    </source>
</evidence>
<dbReference type="InterPro" id="IPR052336">
    <property type="entry name" value="MlaD_Phospholipid_Transporter"/>
</dbReference>
<dbReference type="RefSeq" id="WP_264011811.1">
    <property type="nucleotide sequence ID" value="NZ_JACKSJ010000051.1"/>
</dbReference>
<dbReference type="Proteomes" id="UP001140293">
    <property type="component" value="Unassembled WGS sequence"/>
</dbReference>
<evidence type="ECO:0000313" key="5">
    <source>
        <dbReference type="EMBL" id="MCV7169592.1"/>
    </source>
</evidence>
<dbReference type="InterPro" id="IPR003399">
    <property type="entry name" value="Mce/MlaD"/>
</dbReference>
<dbReference type="PANTHER" id="PTHR33371">
    <property type="entry name" value="INTERMEMBRANE PHOSPHOLIPID TRANSPORT SYSTEM BINDING PROTEIN MLAD-RELATED"/>
    <property type="match status" value="1"/>
</dbReference>
<keyword evidence="2" id="KW-0472">Membrane</keyword>
<keyword evidence="2" id="KW-1133">Transmembrane helix</keyword>
<keyword evidence="6" id="KW-1185">Reference proteome</keyword>
<feature type="region of interest" description="Disordered" evidence="1">
    <location>
        <begin position="336"/>
        <end position="410"/>
    </location>
</feature>
<protein>
    <submittedName>
        <fullName evidence="5">MCE family protein</fullName>
    </submittedName>
</protein>
<dbReference type="Pfam" id="PF11887">
    <property type="entry name" value="Mce4_CUP1"/>
    <property type="match status" value="1"/>
</dbReference>
<dbReference type="GO" id="GO:0005576">
    <property type="term" value="C:extracellular region"/>
    <property type="evidence" value="ECO:0007669"/>
    <property type="project" value="TreeGrafter"/>
</dbReference>
<dbReference type="PANTHER" id="PTHR33371:SF18">
    <property type="entry name" value="MCE-FAMILY PROTEIN MCE3C"/>
    <property type="match status" value="1"/>
</dbReference>
<reference evidence="5" key="1">
    <citation type="submission" date="2020-07" db="EMBL/GenBank/DDBJ databases">
        <authorList>
            <person name="Pettersson B.M.F."/>
            <person name="Behra P.R.K."/>
            <person name="Ramesh M."/>
            <person name="Das S."/>
            <person name="Dasgupta S."/>
            <person name="Kirsebom L.A."/>
        </authorList>
    </citation>
    <scope>NUCLEOTIDE SEQUENCE</scope>
    <source>
        <strain evidence="5">DSM 44615</strain>
    </source>
</reference>
<feature type="domain" description="Mce/MlaD" evidence="3">
    <location>
        <begin position="39"/>
        <end position="113"/>
    </location>
</feature>
<comment type="caution">
    <text evidence="5">The sequence shown here is derived from an EMBL/GenBank/DDBJ whole genome shotgun (WGS) entry which is preliminary data.</text>
</comment>
<dbReference type="InterPro" id="IPR024516">
    <property type="entry name" value="Mce_C"/>
</dbReference>
<evidence type="ECO:0000259" key="4">
    <source>
        <dbReference type="Pfam" id="PF11887"/>
    </source>
</evidence>
<dbReference type="InterPro" id="IPR005693">
    <property type="entry name" value="Mce"/>
</dbReference>
<proteinExistence type="predicted"/>
<gene>
    <name evidence="5" type="ORF">H7I41_06615</name>
</gene>
<dbReference type="AlphaFoldDB" id="A0A9X3BVS7"/>
<evidence type="ECO:0000259" key="3">
    <source>
        <dbReference type="Pfam" id="PF02470"/>
    </source>
</evidence>
<feature type="domain" description="Mammalian cell entry C-terminal" evidence="4">
    <location>
        <begin position="120"/>
        <end position="295"/>
    </location>
</feature>
<sequence>MKFFEERNPLPIGVIGIVTVVVLALAALQYKSLPFFNSGSEYSAYFAEAGGLTSGAAVQVSGLKVGEVLDVGLDGPRVLVTFRVEDEVTLGDRSEAAIKARTLLGAKILEVTPRGDGSLGEPIPLQRTTSPYQLADALGDLGTTLDGLDTDGLTESLGTLSQAFTSTPPALQAALAGLGRFSEVIGERDTEVRTLLANAARATGVLGQRTDQIVDLVRQTDALLTALLQQQAALDGLSGHISALAAQLSGVVAEQRSVIGPALEKVNGVLGILDNRKQQIQSSLTMLNAYQMSLGEAVSSGPFFNAYVANLLPGQFIQPFVDAAFSDLGLDPAVLAPSELSDPQTGQPGTPALPVPYPRTGQGGPPNLTLPEAITGVPGSSRYPFVPPPPAPAPGGPPPGPPAQAPGGGS</sequence>